<sequence length="81" mass="8909">MSTILIFAVTEGSFLDCWAERRDFGATSSWAEFGIGIPTYFNFNGLLFDVGPVLPIRTKIKCSDLSSTDSDIGPTPILQFL</sequence>
<name>A0A2K3PHJ5_TRIPR</name>
<accession>A0A2K3PHJ5</accession>
<reference evidence="1 2" key="2">
    <citation type="journal article" date="2017" name="Front. Plant Sci.">
        <title>Gene Classification and Mining of Molecular Markers Useful in Red Clover (Trifolium pratense) Breeding.</title>
        <authorList>
            <person name="Istvanek J."/>
            <person name="Dluhosova J."/>
            <person name="Dluhos P."/>
            <person name="Patkova L."/>
            <person name="Nedelnik J."/>
            <person name="Repkova J."/>
        </authorList>
    </citation>
    <scope>NUCLEOTIDE SEQUENCE [LARGE SCALE GENOMIC DNA]</scope>
    <source>
        <strain evidence="2">cv. Tatra</strain>
        <tissue evidence="1">Young leaves</tissue>
    </source>
</reference>
<protein>
    <submittedName>
        <fullName evidence="1">Uncharacterized protein</fullName>
    </submittedName>
</protein>
<evidence type="ECO:0000313" key="2">
    <source>
        <dbReference type="Proteomes" id="UP000236291"/>
    </source>
</evidence>
<evidence type="ECO:0000313" key="1">
    <source>
        <dbReference type="EMBL" id="PNY14725.1"/>
    </source>
</evidence>
<dbReference type="AlphaFoldDB" id="A0A2K3PHJ5"/>
<dbReference type="Proteomes" id="UP000236291">
    <property type="component" value="Unassembled WGS sequence"/>
</dbReference>
<gene>
    <name evidence="1" type="ORF">L195_g011409</name>
</gene>
<dbReference type="EMBL" id="ASHM01007088">
    <property type="protein sequence ID" value="PNY14725.1"/>
    <property type="molecule type" value="Genomic_DNA"/>
</dbReference>
<comment type="caution">
    <text evidence="1">The sequence shown here is derived from an EMBL/GenBank/DDBJ whole genome shotgun (WGS) entry which is preliminary data.</text>
</comment>
<proteinExistence type="predicted"/>
<reference evidence="1 2" key="1">
    <citation type="journal article" date="2014" name="Am. J. Bot.">
        <title>Genome assembly and annotation for red clover (Trifolium pratense; Fabaceae).</title>
        <authorList>
            <person name="Istvanek J."/>
            <person name="Jaros M."/>
            <person name="Krenek A."/>
            <person name="Repkova J."/>
        </authorList>
    </citation>
    <scope>NUCLEOTIDE SEQUENCE [LARGE SCALE GENOMIC DNA]</scope>
    <source>
        <strain evidence="2">cv. Tatra</strain>
        <tissue evidence="1">Young leaves</tissue>
    </source>
</reference>
<organism evidence="1 2">
    <name type="scientific">Trifolium pratense</name>
    <name type="common">Red clover</name>
    <dbReference type="NCBI Taxonomy" id="57577"/>
    <lineage>
        <taxon>Eukaryota</taxon>
        <taxon>Viridiplantae</taxon>
        <taxon>Streptophyta</taxon>
        <taxon>Embryophyta</taxon>
        <taxon>Tracheophyta</taxon>
        <taxon>Spermatophyta</taxon>
        <taxon>Magnoliopsida</taxon>
        <taxon>eudicotyledons</taxon>
        <taxon>Gunneridae</taxon>
        <taxon>Pentapetalae</taxon>
        <taxon>rosids</taxon>
        <taxon>fabids</taxon>
        <taxon>Fabales</taxon>
        <taxon>Fabaceae</taxon>
        <taxon>Papilionoideae</taxon>
        <taxon>50 kb inversion clade</taxon>
        <taxon>NPAAA clade</taxon>
        <taxon>Hologalegina</taxon>
        <taxon>IRL clade</taxon>
        <taxon>Trifolieae</taxon>
        <taxon>Trifolium</taxon>
    </lineage>
</organism>